<accession>A0A0M9DJQ8</accession>
<keyword evidence="3" id="KW-1185">Reference proteome</keyword>
<reference evidence="2 3" key="1">
    <citation type="submission" date="2015-07" db="EMBL/GenBank/DDBJ databases">
        <title>Genome sequencing project for genomic taxonomy and phylogenomics of Bacillus-like bacteria.</title>
        <authorList>
            <person name="Liu B."/>
            <person name="Wang J."/>
            <person name="Zhu Y."/>
            <person name="Liu G."/>
            <person name="Chen Q."/>
            <person name="Chen Z."/>
            <person name="Che J."/>
            <person name="Ge C."/>
            <person name="Shi H."/>
            <person name="Pan Z."/>
            <person name="Liu X."/>
        </authorList>
    </citation>
    <scope>NUCLEOTIDE SEQUENCE [LARGE SCALE GENOMIC DNA]</scope>
    <source>
        <strain evidence="2 3">DSM 54</strain>
    </source>
</reference>
<dbReference type="STRING" id="33935.ADM90_12060"/>
<feature type="signal peptide" evidence="1">
    <location>
        <begin position="1"/>
        <end position="22"/>
    </location>
</feature>
<sequence length="149" mass="17120">MKKKFIIILFCLILSGCSPKFDQTESGIMDDITFELISKNINLNTRVEYNIKLTNNSDYTIIQNNVLFGFINDPEEHGETTNPFRVLATGNRLNIKPGESVELSVSFSPTFYKEFTESEVRIANIYIVGYVDRLKEENRFEFTTSLALQ</sequence>
<dbReference type="Gene3D" id="2.60.40.10">
    <property type="entry name" value="Immunoglobulins"/>
    <property type="match status" value="1"/>
</dbReference>
<dbReference type="PROSITE" id="PS51257">
    <property type="entry name" value="PROKAR_LIPOPROTEIN"/>
    <property type="match status" value="1"/>
</dbReference>
<protein>
    <recommendedName>
        <fullName evidence="4">Intracellular proteinase inhibitor BsuPI domain-containing protein</fullName>
    </recommendedName>
</protein>
<proteinExistence type="predicted"/>
<dbReference type="OrthoDB" id="2663729at2"/>
<dbReference type="AlphaFoldDB" id="A0A0M9DJQ8"/>
<evidence type="ECO:0000313" key="3">
    <source>
        <dbReference type="Proteomes" id="UP000037977"/>
    </source>
</evidence>
<dbReference type="PATRIC" id="fig|33935.3.peg.1607"/>
<gene>
    <name evidence="2" type="ORF">ADM90_12060</name>
</gene>
<keyword evidence="1" id="KW-0732">Signal</keyword>
<dbReference type="Proteomes" id="UP000037977">
    <property type="component" value="Unassembled WGS sequence"/>
</dbReference>
<evidence type="ECO:0000313" key="2">
    <source>
        <dbReference type="EMBL" id="KOY82023.1"/>
    </source>
</evidence>
<name>A0A0M9DJQ8_9BACI</name>
<dbReference type="EMBL" id="LGCI01000007">
    <property type="protein sequence ID" value="KOY82023.1"/>
    <property type="molecule type" value="Genomic_DNA"/>
</dbReference>
<feature type="chain" id="PRO_5005833922" description="Intracellular proteinase inhibitor BsuPI domain-containing protein" evidence="1">
    <location>
        <begin position="23"/>
        <end position="149"/>
    </location>
</feature>
<dbReference type="InterPro" id="IPR013783">
    <property type="entry name" value="Ig-like_fold"/>
</dbReference>
<comment type="caution">
    <text evidence="2">The sequence shown here is derived from an EMBL/GenBank/DDBJ whole genome shotgun (WGS) entry which is preliminary data.</text>
</comment>
<evidence type="ECO:0008006" key="4">
    <source>
        <dbReference type="Google" id="ProtNLM"/>
    </source>
</evidence>
<evidence type="ECO:0000256" key="1">
    <source>
        <dbReference type="SAM" id="SignalP"/>
    </source>
</evidence>
<organism evidence="2 3">
    <name type="scientific">Lysinibacillus macroides</name>
    <dbReference type="NCBI Taxonomy" id="33935"/>
    <lineage>
        <taxon>Bacteria</taxon>
        <taxon>Bacillati</taxon>
        <taxon>Bacillota</taxon>
        <taxon>Bacilli</taxon>
        <taxon>Bacillales</taxon>
        <taxon>Bacillaceae</taxon>
        <taxon>Lysinibacillus</taxon>
    </lineage>
</organism>